<feature type="transmembrane region" description="Helical" evidence="1">
    <location>
        <begin position="504"/>
        <end position="524"/>
    </location>
</feature>
<feature type="transmembrane region" description="Helical" evidence="1">
    <location>
        <begin position="182"/>
        <end position="204"/>
    </location>
</feature>
<keyword evidence="1" id="KW-0812">Transmembrane</keyword>
<feature type="transmembrane region" description="Helical" evidence="1">
    <location>
        <begin position="308"/>
        <end position="329"/>
    </location>
</feature>
<accession>A0A286TCH8</accession>
<protein>
    <recommendedName>
        <fullName evidence="4">Glycosyltransferase RgtA/B/C/D-like domain-containing protein</fullName>
    </recommendedName>
</protein>
<name>A0A286TCH8_BIFBI</name>
<keyword evidence="1" id="KW-1133">Transmembrane helix</keyword>
<feature type="transmembrane region" description="Helical" evidence="1">
    <location>
        <begin position="110"/>
        <end position="130"/>
    </location>
</feature>
<dbReference type="InterPro" id="IPR046062">
    <property type="entry name" value="DUF6020"/>
</dbReference>
<proteinExistence type="predicted"/>
<feature type="transmembrane region" description="Helical" evidence="1">
    <location>
        <begin position="216"/>
        <end position="232"/>
    </location>
</feature>
<evidence type="ECO:0000313" key="2">
    <source>
        <dbReference type="EMBL" id="BBA48036.1"/>
    </source>
</evidence>
<organism evidence="2 3">
    <name type="scientific">Bifidobacterium bifidum LMG 13195</name>
    <dbReference type="NCBI Taxonomy" id="1207542"/>
    <lineage>
        <taxon>Bacteria</taxon>
        <taxon>Bacillati</taxon>
        <taxon>Actinomycetota</taxon>
        <taxon>Actinomycetes</taxon>
        <taxon>Bifidobacteriales</taxon>
        <taxon>Bifidobacteriaceae</taxon>
        <taxon>Bifidobacterium</taxon>
    </lineage>
</organism>
<dbReference type="EMBL" id="AP018131">
    <property type="protein sequence ID" value="BBA48036.1"/>
    <property type="molecule type" value="Genomic_DNA"/>
</dbReference>
<keyword evidence="1" id="KW-0472">Membrane</keyword>
<sequence>MLPEIVLHGDEKKRFAGWGFPVVLGFVFACGTNASTDAIVPFDRPYFYAQWLLFAVLFLAFFQIGFKIVQMGASDGLTKQASKTNAFSNKFLLLRFEYGQSKKSKFKDSLRILAAWLPYIVLLYPGVLYWDTGDQVAQFFGISAFGQKPGKIWDHHPFFDTYLYGGFIWLGHAITGSYNVGIFLYAIAQCVFVAVALACWLSYLKERGVGRVPLKICAMFFCFFPIFPIAFMSLSKDITHAAFFIAWLLMFMRLVDTKLEKIKQPSFFFGFLILGLCSSLSKKMGMYIILFCLIILVFGKFRIRFKAVVAGIAAFLFAIVSIVLPNYYYPRANIVPGGGQAAFAMPIELLGRSAHAYPQDVTDSEKKAIESYLVYSWDQISTQYNPYIADPVTGYKLRKGASTPDFLKAWLKIGLRHPMTYLNGFVCLESGWISFSGNDKSSVSYKDVKKSVQYPVQLQMDASVYTVANEDTLGKLIPNKDKNWAQEIVDSITSILKSIPVVNVLTYVAFWASVFPTFIAYLLWRKRKEYVTAKTMFQLLPYFVSAASLFVYPVSRVTGGSHGGDATRYMFHALLLAPIVIGLLLSLKKKPQKEKK</sequence>
<evidence type="ECO:0000256" key="1">
    <source>
        <dbReference type="SAM" id="Phobius"/>
    </source>
</evidence>
<gene>
    <name evidence="2" type="ORF">BBJK_01501</name>
</gene>
<reference evidence="2 3" key="1">
    <citation type="journal article" date="2017" name="Biosci. Biotechnol. Biochem.">
        <title>Identification and characterization of a sulfoglycosidase from Bifidobacterium bifidum implicated in mucin glycan utilization.</title>
        <authorList>
            <person name="Katoh T."/>
            <person name="Maeshibu T."/>
            <person name="Kikkawa K."/>
            <person name="Gotoh A."/>
            <person name="Tomabechi Y."/>
            <person name="Nakamura M."/>
            <person name="Liao W.-H."/>
            <person name="Yamaguchi M."/>
            <person name="Ashida H."/>
            <person name="Yamamoto K."/>
            <person name="Katayama T."/>
        </authorList>
    </citation>
    <scope>NUCLEOTIDE SEQUENCE [LARGE SCALE GENOMIC DNA]</scope>
    <source>
        <strain evidence="2 3">JCM 7004</strain>
    </source>
</reference>
<feature type="transmembrane region" description="Helical" evidence="1">
    <location>
        <begin position="569"/>
        <end position="587"/>
    </location>
</feature>
<evidence type="ECO:0000313" key="3">
    <source>
        <dbReference type="Proteomes" id="UP000262177"/>
    </source>
</evidence>
<feature type="transmembrane region" description="Helical" evidence="1">
    <location>
        <begin position="536"/>
        <end position="554"/>
    </location>
</feature>
<dbReference type="Pfam" id="PF19484">
    <property type="entry name" value="DUF6020"/>
    <property type="match status" value="1"/>
</dbReference>
<evidence type="ECO:0008006" key="4">
    <source>
        <dbReference type="Google" id="ProtNLM"/>
    </source>
</evidence>
<dbReference type="AlphaFoldDB" id="A0A286TCH8"/>
<feature type="transmembrane region" description="Helical" evidence="1">
    <location>
        <begin position="284"/>
        <end position="301"/>
    </location>
</feature>
<feature type="transmembrane region" description="Helical" evidence="1">
    <location>
        <begin position="15"/>
        <end position="34"/>
    </location>
</feature>
<dbReference type="Proteomes" id="UP000262177">
    <property type="component" value="Chromosome"/>
</dbReference>
<feature type="transmembrane region" description="Helical" evidence="1">
    <location>
        <begin position="46"/>
        <end position="69"/>
    </location>
</feature>
<feature type="transmembrane region" description="Helical" evidence="1">
    <location>
        <begin position="238"/>
        <end position="255"/>
    </location>
</feature>